<comment type="caution">
    <text evidence="5">The sequence shown here is derived from an EMBL/GenBank/DDBJ whole genome shotgun (WGS) entry which is preliminary data.</text>
</comment>
<organism evidence="5 6">
    <name type="scientific">Zhenpiania hominis</name>
    <dbReference type="NCBI Taxonomy" id="2763644"/>
    <lineage>
        <taxon>Bacteria</taxon>
        <taxon>Bacillati</taxon>
        <taxon>Bacillota</taxon>
        <taxon>Clostridia</taxon>
        <taxon>Peptostreptococcales</taxon>
        <taxon>Anaerovoracaceae</taxon>
        <taxon>Zhenpiania</taxon>
    </lineage>
</organism>
<dbReference type="InterPro" id="IPR023430">
    <property type="entry name" value="Pept_HybD-like_dom_sf"/>
</dbReference>
<feature type="propeptide" id="PRO_5038197573" evidence="4">
    <location>
        <begin position="1"/>
        <end position="52"/>
    </location>
</feature>
<dbReference type="Pfam" id="PF03418">
    <property type="entry name" value="Peptidase_A25"/>
    <property type="match status" value="1"/>
</dbReference>
<evidence type="ECO:0000256" key="2">
    <source>
        <dbReference type="ARBA" id="ARBA00022801"/>
    </source>
</evidence>
<comment type="catalytic activity">
    <reaction evidence="4">
        <text>Endopeptidase action with P4 Glu or Asp, P1 preferably Glu &gt; Asp, P1' hydrophobic and P2' Ala.</text>
        <dbReference type="EC" id="3.4.24.78"/>
    </reaction>
</comment>
<dbReference type="EC" id="3.4.24.78" evidence="4"/>
<dbReference type="SUPFAM" id="SSF53163">
    <property type="entry name" value="HybD-like"/>
    <property type="match status" value="1"/>
</dbReference>
<evidence type="ECO:0000256" key="4">
    <source>
        <dbReference type="HAMAP-Rule" id="MF_00626"/>
    </source>
</evidence>
<dbReference type="HAMAP" id="MF_00626">
    <property type="entry name" value="Germination_prot"/>
    <property type="match status" value="1"/>
</dbReference>
<sequence>MKIHFVCKHVSLPRILFSKYIIPLRIKEIGGGKIKGKIFFGKGGGKLKYRTDLAIERKEILDEEHGGKREIDGIELEKVTYDEDIESTRIRILNEEGEAQLEKPRGTYITIEVEGILEEKEGIKERAAKALAKELSRLIPFHEHLKVLVAGLGNEKVTPDALGPATASKVKVTRHFFLMYEAEGDEELGCVSCIVPGVTGTTGIETAELIRGAVELTQPEAVLVIDSLAARNIERVSTTIQINDTGIDPGGGMGNLRTRLSEETLGRKVVAVGVPTVIDSRTIIREALEDHSREAEEIQRYLEEKGQDMIVTSTDIDQIIKDFSDILANGINKTLHPGIYS</sequence>
<accession>A0A923NK60</accession>
<dbReference type="Gene3D" id="3.40.50.1450">
    <property type="entry name" value="HybD-like"/>
    <property type="match status" value="1"/>
</dbReference>
<protein>
    <recommendedName>
        <fullName evidence="4">Germination protease</fullName>
        <ecNumber evidence="4">3.4.24.78</ecNumber>
    </recommendedName>
    <alternativeName>
        <fullName evidence="4">GPR endopeptidase</fullName>
    </alternativeName>
    <alternativeName>
        <fullName evidence="4">Germination proteinase</fullName>
    </alternativeName>
    <alternativeName>
        <fullName evidence="4">Spore protease</fullName>
    </alternativeName>
</protein>
<reference evidence="5" key="1">
    <citation type="submission" date="2020-08" db="EMBL/GenBank/DDBJ databases">
        <title>Genome public.</title>
        <authorList>
            <person name="Liu C."/>
            <person name="Sun Q."/>
        </authorList>
    </citation>
    <scope>NUCLEOTIDE SEQUENCE</scope>
    <source>
        <strain evidence="5">BX12</strain>
    </source>
</reference>
<gene>
    <name evidence="4" type="primary">gpr</name>
    <name evidence="5" type="ORF">H9L42_01715</name>
</gene>
<proteinExistence type="inferred from homology"/>
<dbReference type="GO" id="GO:0004222">
    <property type="term" value="F:metalloendopeptidase activity"/>
    <property type="evidence" value="ECO:0007669"/>
    <property type="project" value="UniProtKB-UniRule"/>
</dbReference>
<dbReference type="AlphaFoldDB" id="A0A923NK60"/>
<keyword evidence="3 4" id="KW-0865">Zymogen</keyword>
<comment type="function">
    <text evidence="4">Initiates the rapid degradation of small, acid-soluble proteins during spore germination.</text>
</comment>
<dbReference type="InterPro" id="IPR005080">
    <property type="entry name" value="Peptidase_A25"/>
</dbReference>
<keyword evidence="1 4" id="KW-0645">Protease</keyword>
<evidence type="ECO:0000256" key="1">
    <source>
        <dbReference type="ARBA" id="ARBA00022670"/>
    </source>
</evidence>
<dbReference type="EMBL" id="JACRYT010000001">
    <property type="protein sequence ID" value="MBC6678544.1"/>
    <property type="molecule type" value="Genomic_DNA"/>
</dbReference>
<comment type="PTM">
    <text evidence="4">Autoproteolytically processed. The inactive tetrameric zymogen termed p46 autoprocesses to a smaller form termed p41, which is active only during spore germination.</text>
</comment>
<dbReference type="PIRSF" id="PIRSF019549">
    <property type="entry name" value="Peptidase_A25"/>
    <property type="match status" value="1"/>
</dbReference>
<dbReference type="Proteomes" id="UP000602647">
    <property type="component" value="Unassembled WGS sequence"/>
</dbReference>
<dbReference type="GO" id="GO:0009847">
    <property type="term" value="P:spore germination"/>
    <property type="evidence" value="ECO:0007669"/>
    <property type="project" value="UniProtKB-UniRule"/>
</dbReference>
<evidence type="ECO:0000256" key="3">
    <source>
        <dbReference type="ARBA" id="ARBA00023145"/>
    </source>
</evidence>
<keyword evidence="6" id="KW-1185">Reference proteome</keyword>
<evidence type="ECO:0000313" key="6">
    <source>
        <dbReference type="Proteomes" id="UP000602647"/>
    </source>
</evidence>
<comment type="similarity">
    <text evidence="4">Belongs to the peptidase A25 family.</text>
</comment>
<dbReference type="NCBIfam" id="TIGR01441">
    <property type="entry name" value="GPR"/>
    <property type="match status" value="1"/>
</dbReference>
<keyword evidence="2 4" id="KW-0378">Hydrolase</keyword>
<feature type="chain" id="PRO_5038197572" description="Germination protease" evidence="4">
    <location>
        <begin position="53"/>
        <end position="341"/>
    </location>
</feature>
<comment type="subunit">
    <text evidence="4">Homotetramer.</text>
</comment>
<evidence type="ECO:0000313" key="5">
    <source>
        <dbReference type="EMBL" id="MBC6678544.1"/>
    </source>
</evidence>
<dbReference type="GO" id="GO:0006508">
    <property type="term" value="P:proteolysis"/>
    <property type="evidence" value="ECO:0007669"/>
    <property type="project" value="UniProtKB-UniRule"/>
</dbReference>
<name>A0A923NK60_9FIRM</name>